<evidence type="ECO:0000259" key="3">
    <source>
        <dbReference type="PROSITE" id="PS50110"/>
    </source>
</evidence>
<dbReference type="Pfam" id="PF14332">
    <property type="entry name" value="DUF4388"/>
    <property type="match status" value="1"/>
</dbReference>
<dbReference type="OrthoDB" id="9809318at2"/>
<organism evidence="4 5">
    <name type="scientific">Hyella patelloides LEGE 07179</name>
    <dbReference type="NCBI Taxonomy" id="945734"/>
    <lineage>
        <taxon>Bacteria</taxon>
        <taxon>Bacillati</taxon>
        <taxon>Cyanobacteriota</taxon>
        <taxon>Cyanophyceae</taxon>
        <taxon>Pleurocapsales</taxon>
        <taxon>Hyellaceae</taxon>
        <taxon>Hyella</taxon>
    </lineage>
</organism>
<dbReference type="PIRSF" id="PIRSF005897">
    <property type="entry name" value="RR_PatA"/>
    <property type="match status" value="1"/>
</dbReference>
<accession>A0A563W4H3</accession>
<dbReference type="EMBL" id="CAACVJ010000690">
    <property type="protein sequence ID" value="VEP18584.1"/>
    <property type="molecule type" value="Genomic_DNA"/>
</dbReference>
<sequence>MNQLSSQKSLTQETTKNAYPIDLLTELSGRHISGCLKLDYDSISYFIHLEKGKIAYATNSIEPFERLERYLRRLSHSIPSLNGEIRSSVRLTFEAEIQDLMQQPPDYQAILWLIEHNYLTNEQATLLVKKMIQEVFETYLLLPKEYQSSFTKQTPSVSNNGLMELSSVIEEAQKCLQAWYQFYPHITSSYQRPYFFSKPGATAEQQKIGKILRGFNFRQLSAILNQDEIAIAKKFSPLINNKTIILRNPQAPFDKLPHWSKESIAPTKKTQGQETSSTQAKGEDIDLSDITAKSSKTKQWKIVCIDDSPTILNEISRFLDRDEFSVVPITEPLKALMKIMRIKPDLILLDVGMPNIDGYKLCSLIRKYSAFKNTPIVMVTGNKGLIDRAKARMAGATDYMTKPFTQSDLLDMVFRYLS</sequence>
<dbReference type="AlphaFoldDB" id="A0A563W4H3"/>
<protein>
    <submittedName>
        <fullName evidence="4">Response regulator receiver protein</fullName>
    </submittedName>
</protein>
<dbReference type="InterPro" id="IPR024186">
    <property type="entry name" value="Sig_transdc_resp-reg_PatA"/>
</dbReference>
<dbReference type="Pfam" id="PF00072">
    <property type="entry name" value="Response_reg"/>
    <property type="match status" value="1"/>
</dbReference>
<dbReference type="PROSITE" id="PS50110">
    <property type="entry name" value="RESPONSE_REGULATORY"/>
    <property type="match status" value="1"/>
</dbReference>
<dbReference type="InterPro" id="IPR001789">
    <property type="entry name" value="Sig_transdc_resp-reg_receiver"/>
</dbReference>
<dbReference type="InterPro" id="IPR050595">
    <property type="entry name" value="Bact_response_regulator"/>
</dbReference>
<evidence type="ECO:0000313" key="4">
    <source>
        <dbReference type="EMBL" id="VEP18584.1"/>
    </source>
</evidence>
<feature type="domain" description="Response regulatory" evidence="3">
    <location>
        <begin position="301"/>
        <end position="417"/>
    </location>
</feature>
<reference evidence="4 5" key="1">
    <citation type="submission" date="2019-01" db="EMBL/GenBank/DDBJ databases">
        <authorList>
            <person name="Brito A."/>
        </authorList>
    </citation>
    <scope>NUCLEOTIDE SEQUENCE [LARGE SCALE GENOMIC DNA]</scope>
    <source>
        <strain evidence="4">1</strain>
    </source>
</reference>
<evidence type="ECO:0000313" key="5">
    <source>
        <dbReference type="Proteomes" id="UP000320055"/>
    </source>
</evidence>
<evidence type="ECO:0000256" key="2">
    <source>
        <dbReference type="PROSITE-ProRule" id="PRU00169"/>
    </source>
</evidence>
<dbReference type="InterPro" id="IPR025497">
    <property type="entry name" value="PatA-like_N"/>
</dbReference>
<dbReference type="PANTHER" id="PTHR44591">
    <property type="entry name" value="STRESS RESPONSE REGULATOR PROTEIN 1"/>
    <property type="match status" value="1"/>
</dbReference>
<keyword evidence="1 2" id="KW-0597">Phosphoprotein</keyword>
<evidence type="ECO:0000256" key="1">
    <source>
        <dbReference type="ARBA" id="ARBA00022553"/>
    </source>
</evidence>
<proteinExistence type="predicted"/>
<dbReference type="SUPFAM" id="SSF52172">
    <property type="entry name" value="CheY-like"/>
    <property type="match status" value="1"/>
</dbReference>
<dbReference type="Proteomes" id="UP000320055">
    <property type="component" value="Unassembled WGS sequence"/>
</dbReference>
<dbReference type="GO" id="GO:0000160">
    <property type="term" value="P:phosphorelay signal transduction system"/>
    <property type="evidence" value="ECO:0007669"/>
    <property type="project" value="InterPro"/>
</dbReference>
<keyword evidence="5" id="KW-1185">Reference proteome</keyword>
<dbReference type="SMART" id="SM00448">
    <property type="entry name" value="REC"/>
    <property type="match status" value="1"/>
</dbReference>
<dbReference type="InterPro" id="IPR011006">
    <property type="entry name" value="CheY-like_superfamily"/>
</dbReference>
<gene>
    <name evidence="4" type="ORF">H1P_820011</name>
</gene>
<dbReference type="RefSeq" id="WP_144867955.1">
    <property type="nucleotide sequence ID" value="NZ_LR213840.1"/>
</dbReference>
<dbReference type="Gene3D" id="3.40.50.2300">
    <property type="match status" value="1"/>
</dbReference>
<feature type="modified residue" description="4-aspartylphosphate" evidence="2">
    <location>
        <position position="350"/>
    </location>
</feature>
<name>A0A563W4H3_9CYAN</name>
<dbReference type="PANTHER" id="PTHR44591:SF3">
    <property type="entry name" value="RESPONSE REGULATORY DOMAIN-CONTAINING PROTEIN"/>
    <property type="match status" value="1"/>
</dbReference>